<proteinExistence type="predicted"/>
<dbReference type="Proteomes" id="UP000324222">
    <property type="component" value="Unassembled WGS sequence"/>
</dbReference>
<dbReference type="AlphaFoldDB" id="A0A5B7CJW2"/>
<evidence type="ECO:0000256" key="1">
    <source>
        <dbReference type="SAM" id="MobiDB-lite"/>
    </source>
</evidence>
<evidence type="ECO:0000313" key="2">
    <source>
        <dbReference type="EMBL" id="MPC09630.1"/>
    </source>
</evidence>
<keyword evidence="3" id="KW-1185">Reference proteome</keyword>
<evidence type="ECO:0000313" key="3">
    <source>
        <dbReference type="Proteomes" id="UP000324222"/>
    </source>
</evidence>
<protein>
    <submittedName>
        <fullName evidence="2">Uncharacterized protein</fullName>
    </submittedName>
</protein>
<gene>
    <name evidence="2" type="ORF">E2C01_002246</name>
</gene>
<feature type="region of interest" description="Disordered" evidence="1">
    <location>
        <begin position="39"/>
        <end position="64"/>
    </location>
</feature>
<sequence>MYYHVHGLEGGIRRQCPDAPVGEVGREVDLEACRRIVAHGTHPRPHRPHGEVQRPEQPVTQVQT</sequence>
<organism evidence="2 3">
    <name type="scientific">Portunus trituberculatus</name>
    <name type="common">Swimming crab</name>
    <name type="synonym">Neptunus trituberculatus</name>
    <dbReference type="NCBI Taxonomy" id="210409"/>
    <lineage>
        <taxon>Eukaryota</taxon>
        <taxon>Metazoa</taxon>
        <taxon>Ecdysozoa</taxon>
        <taxon>Arthropoda</taxon>
        <taxon>Crustacea</taxon>
        <taxon>Multicrustacea</taxon>
        <taxon>Malacostraca</taxon>
        <taxon>Eumalacostraca</taxon>
        <taxon>Eucarida</taxon>
        <taxon>Decapoda</taxon>
        <taxon>Pleocyemata</taxon>
        <taxon>Brachyura</taxon>
        <taxon>Eubrachyura</taxon>
        <taxon>Portunoidea</taxon>
        <taxon>Portunidae</taxon>
        <taxon>Portuninae</taxon>
        <taxon>Portunus</taxon>
    </lineage>
</organism>
<dbReference type="EMBL" id="VSRR010000078">
    <property type="protein sequence ID" value="MPC09630.1"/>
    <property type="molecule type" value="Genomic_DNA"/>
</dbReference>
<accession>A0A5B7CJW2</accession>
<reference evidence="2 3" key="1">
    <citation type="submission" date="2019-05" db="EMBL/GenBank/DDBJ databases">
        <title>Another draft genome of Portunus trituberculatus and its Hox gene families provides insights of decapod evolution.</title>
        <authorList>
            <person name="Jeong J.-H."/>
            <person name="Song I."/>
            <person name="Kim S."/>
            <person name="Choi T."/>
            <person name="Kim D."/>
            <person name="Ryu S."/>
            <person name="Kim W."/>
        </authorList>
    </citation>
    <scope>NUCLEOTIDE SEQUENCE [LARGE SCALE GENOMIC DNA]</scope>
    <source>
        <tissue evidence="2">Muscle</tissue>
    </source>
</reference>
<name>A0A5B7CJW2_PORTR</name>
<comment type="caution">
    <text evidence="2">The sequence shown here is derived from an EMBL/GenBank/DDBJ whole genome shotgun (WGS) entry which is preliminary data.</text>
</comment>